<dbReference type="Proteomes" id="UP000288607">
    <property type="component" value="Unassembled WGS sequence"/>
</dbReference>
<accession>A0A430FEC7</accession>
<proteinExistence type="predicted"/>
<comment type="caution">
    <text evidence="1">The sequence shown here is derived from an EMBL/GenBank/DDBJ whole genome shotgun (WGS) entry which is preliminary data.</text>
</comment>
<sequence>MMKFFDDAALMAVQFRHRHERLVRRQTHM</sequence>
<evidence type="ECO:0000313" key="1">
    <source>
        <dbReference type="EMBL" id="RSX51199.1"/>
    </source>
</evidence>
<dbReference type="AlphaFoldDB" id="A0A430FEC7"/>
<protein>
    <submittedName>
        <fullName evidence="1">Uncharacterized protein</fullName>
    </submittedName>
</protein>
<dbReference type="EMBL" id="QXGJ01000004">
    <property type="protein sequence ID" value="RSX51199.1"/>
    <property type="molecule type" value="Genomic_DNA"/>
</dbReference>
<organism evidence="1 2">
    <name type="scientific">Bifidobacterium callimiconis</name>
    <dbReference type="NCBI Taxonomy" id="2306973"/>
    <lineage>
        <taxon>Bacteria</taxon>
        <taxon>Bacillati</taxon>
        <taxon>Actinomycetota</taxon>
        <taxon>Actinomycetes</taxon>
        <taxon>Bifidobacteriales</taxon>
        <taxon>Bifidobacteriaceae</taxon>
        <taxon>Bifidobacterium</taxon>
    </lineage>
</organism>
<reference evidence="1 2" key="1">
    <citation type="submission" date="2018-09" db="EMBL/GenBank/DDBJ databases">
        <title>Characterization of the phylogenetic diversity of five novel species belonging to the genus Bifidobacterium.</title>
        <authorList>
            <person name="Lugli G.A."/>
            <person name="Duranti S."/>
            <person name="Milani C."/>
        </authorList>
    </citation>
    <scope>NUCLEOTIDE SEQUENCE [LARGE SCALE GENOMIC DNA]</scope>
    <source>
        <strain evidence="1 2">2028B</strain>
    </source>
</reference>
<evidence type="ECO:0000313" key="2">
    <source>
        <dbReference type="Proteomes" id="UP000288607"/>
    </source>
</evidence>
<keyword evidence="2" id="KW-1185">Reference proteome</keyword>
<gene>
    <name evidence="1" type="ORF">D2E23_1044</name>
</gene>
<name>A0A430FEC7_9BIFI</name>